<evidence type="ECO:0000313" key="3">
    <source>
        <dbReference type="EMBL" id="QKW50642.1"/>
    </source>
</evidence>
<reference evidence="3 4" key="1">
    <citation type="submission" date="2020-06" db="EMBL/GenBank/DDBJ databases">
        <title>Genome mining for natural products.</title>
        <authorList>
            <person name="Zhang B."/>
            <person name="Shi J."/>
            <person name="Ge H."/>
        </authorList>
    </citation>
    <scope>NUCLEOTIDE SEQUENCE [LARGE SCALE GENOMIC DNA]</scope>
    <source>
        <strain evidence="3 4">NA00687</strain>
    </source>
</reference>
<feature type="compositionally biased region" description="Basic and acidic residues" evidence="1">
    <location>
        <begin position="37"/>
        <end position="48"/>
    </location>
</feature>
<feature type="transmembrane region" description="Helical" evidence="2">
    <location>
        <begin position="449"/>
        <end position="467"/>
    </location>
</feature>
<feature type="transmembrane region" description="Helical" evidence="2">
    <location>
        <begin position="554"/>
        <end position="573"/>
    </location>
</feature>
<sequence length="606" mass="61858">MSDQPHDPQQPYEGAGYPPPHEGYPPHAPQQPYPPHDPARADHADQRHPAAPAPDPYAQQPHYGAQPGYPEHPGYGGHDARGGYGPRGDYPAQPGHDHGHGQQAGYGTQPGYGHGPRSQAGYGAPRGAGAPDQGGYAASPNEPVWPSYDDEPTAYPPQQPHATHHQNAPGGYLANGGYPDPAAFTGHQPPPGQREFDDPAQAPADQSWQQPHPGYGETAPTHQAHQAHPNHPHHQTHPSQHAPYAPGAGSPAHGYGVDPYGQSQPYAQSQPYGQGYQDQQGHQGHQGYPGQQGHQNHQGHQAPAAYAPYEGAPQHAAPAPGRHGGDGRDDGAPGGGDTAIEASAEAPADPPAAAPMTAAEKARAEGRPQILGPGLQPALLTAVLAGLLAVAAPVAEPALAVAVVLLQAVTAAGWFRLNGMWPARQGIALAFLGGVAADIGLLTTDRDQAPTVLIGTLGCWLLLVIVLQLRNLSPPDERLYGLTATATSAALAVVAAGYLATEADPVVIGAAGVCIAALARALPLPGAVSVLLALAASGGAGFAVGRATDFGTSGAALGLAAGACALIGLRVASYDYPSRFVHLTAGVALPLTAAAPAVYLLGRTLG</sequence>
<protein>
    <submittedName>
        <fullName evidence="3">Uncharacterized protein</fullName>
    </submittedName>
</protein>
<feature type="transmembrane region" description="Helical" evidence="2">
    <location>
        <begin position="530"/>
        <end position="548"/>
    </location>
</feature>
<feature type="region of interest" description="Disordered" evidence="1">
    <location>
        <begin position="1"/>
        <end position="369"/>
    </location>
</feature>
<feature type="compositionally biased region" description="Gly residues" evidence="1">
    <location>
        <begin position="102"/>
        <end position="114"/>
    </location>
</feature>
<dbReference type="AlphaFoldDB" id="A0A7H8N8H5"/>
<accession>A0A7H8N8H5</accession>
<evidence type="ECO:0000313" key="4">
    <source>
        <dbReference type="Proteomes" id="UP000509303"/>
    </source>
</evidence>
<feature type="transmembrane region" description="Helical" evidence="2">
    <location>
        <begin position="580"/>
        <end position="601"/>
    </location>
</feature>
<dbReference type="Proteomes" id="UP000509303">
    <property type="component" value="Chromosome"/>
</dbReference>
<feature type="compositionally biased region" description="Low complexity" evidence="1">
    <location>
        <begin position="120"/>
        <end position="131"/>
    </location>
</feature>
<gene>
    <name evidence="3" type="ORF">HUT08_15105</name>
</gene>
<evidence type="ECO:0000256" key="1">
    <source>
        <dbReference type="SAM" id="MobiDB-lite"/>
    </source>
</evidence>
<proteinExistence type="predicted"/>
<feature type="compositionally biased region" description="Pro residues" evidence="1">
    <location>
        <begin position="17"/>
        <end position="36"/>
    </location>
</feature>
<feature type="transmembrane region" description="Helical" evidence="2">
    <location>
        <begin position="479"/>
        <end position="500"/>
    </location>
</feature>
<keyword evidence="2" id="KW-0812">Transmembrane</keyword>
<dbReference type="RefSeq" id="WP_176162375.1">
    <property type="nucleotide sequence ID" value="NZ_CP054929.1"/>
</dbReference>
<dbReference type="EMBL" id="CP054929">
    <property type="protein sequence ID" value="QKW50642.1"/>
    <property type="molecule type" value="Genomic_DNA"/>
</dbReference>
<keyword evidence="2" id="KW-1133">Transmembrane helix</keyword>
<feature type="compositionally biased region" description="Low complexity" evidence="1">
    <location>
        <begin position="268"/>
        <end position="321"/>
    </location>
</feature>
<feature type="transmembrane region" description="Helical" evidence="2">
    <location>
        <begin position="427"/>
        <end position="443"/>
    </location>
</feature>
<keyword evidence="4" id="KW-1185">Reference proteome</keyword>
<keyword evidence="2" id="KW-0472">Membrane</keyword>
<evidence type="ECO:0000256" key="2">
    <source>
        <dbReference type="SAM" id="Phobius"/>
    </source>
</evidence>
<name>A0A7H8N8H5_9ACTN</name>
<feature type="compositionally biased region" description="Low complexity" evidence="1">
    <location>
        <begin position="56"/>
        <end position="73"/>
    </location>
</feature>
<organism evidence="3 4">
    <name type="scientific">Streptomyces buecherae</name>
    <dbReference type="NCBI Taxonomy" id="2763006"/>
    <lineage>
        <taxon>Bacteria</taxon>
        <taxon>Bacillati</taxon>
        <taxon>Actinomycetota</taxon>
        <taxon>Actinomycetes</taxon>
        <taxon>Kitasatosporales</taxon>
        <taxon>Streptomycetaceae</taxon>
        <taxon>Streptomyces</taxon>
    </lineage>
</organism>
<feature type="compositionally biased region" description="Low complexity" evidence="1">
    <location>
        <begin position="218"/>
        <end position="227"/>
    </location>
</feature>
<feature type="compositionally biased region" description="Gly residues" evidence="1">
    <location>
        <begin position="74"/>
        <end position="86"/>
    </location>
</feature>